<dbReference type="InterPro" id="IPR019794">
    <property type="entry name" value="Peroxidases_AS"/>
</dbReference>
<evidence type="ECO:0000256" key="15">
    <source>
        <dbReference type="PIRSR" id="PIRSR600823-4"/>
    </source>
</evidence>
<dbReference type="GO" id="GO:0042744">
    <property type="term" value="P:hydrogen peroxide catabolic process"/>
    <property type="evidence" value="ECO:0007669"/>
    <property type="project" value="UniProtKB-KW"/>
</dbReference>
<dbReference type="SUPFAM" id="SSF48113">
    <property type="entry name" value="Heme-dependent peroxidases"/>
    <property type="match status" value="1"/>
</dbReference>
<comment type="cofactor">
    <cofactor evidence="14 17">
        <name>Ca(2+)</name>
        <dbReference type="ChEBI" id="CHEBI:29108"/>
    </cofactor>
    <text evidence="14 17">Binds 2 calcium ions per subunit.</text>
</comment>
<keyword evidence="10" id="KW-0325">Glycoprotein</keyword>
<dbReference type="FunFam" id="1.10.520.10:FF:000009">
    <property type="entry name" value="Peroxidase"/>
    <property type="match status" value="1"/>
</dbReference>
<feature type="binding site" description="axial binding residue" evidence="14">
    <location>
        <position position="192"/>
    </location>
    <ligand>
        <name>heme b</name>
        <dbReference type="ChEBI" id="CHEBI:60344"/>
    </ligand>
    <ligandPart>
        <name>Fe</name>
        <dbReference type="ChEBI" id="CHEBI:18248"/>
    </ligandPart>
</feature>
<keyword evidence="7 17" id="KW-0560">Oxidoreductase</keyword>
<comment type="similarity">
    <text evidence="17">Belongs to the peroxidase family. Classical plant (class III) peroxidase subfamily.</text>
</comment>
<comment type="similarity">
    <text evidence="2">Belongs to the peroxidase family. Ascorbate peroxidase subfamily.</text>
</comment>
<evidence type="ECO:0000256" key="1">
    <source>
        <dbReference type="ARBA" id="ARBA00000189"/>
    </source>
</evidence>
<comment type="subcellular location">
    <subcellularLocation>
        <location evidence="17">Secreted</location>
    </subcellularLocation>
</comment>
<feature type="disulfide bond" evidence="16">
    <location>
        <begin position="199"/>
        <end position="231"/>
    </location>
</feature>
<feature type="binding site" evidence="13">
    <location>
        <position position="162"/>
    </location>
    <ligand>
        <name>substrate</name>
    </ligand>
</feature>
<evidence type="ECO:0000256" key="9">
    <source>
        <dbReference type="ARBA" id="ARBA00023157"/>
    </source>
</evidence>
<dbReference type="AlphaFoldDB" id="A0AA42AZS4"/>
<feature type="binding site" evidence="14">
    <location>
        <position position="252"/>
    </location>
    <ligand>
        <name>Ca(2+)</name>
        <dbReference type="ChEBI" id="CHEBI:29108"/>
        <label>2</label>
    </ligand>
</feature>
<feature type="signal peptide" evidence="17">
    <location>
        <begin position="1"/>
        <end position="22"/>
    </location>
</feature>
<evidence type="ECO:0000256" key="17">
    <source>
        <dbReference type="RuleBase" id="RU362060"/>
    </source>
</evidence>
<feature type="binding site" evidence="14">
    <location>
        <position position="73"/>
    </location>
    <ligand>
        <name>Ca(2+)</name>
        <dbReference type="ChEBI" id="CHEBI:29108"/>
        <label>1</label>
    </ligand>
</feature>
<dbReference type="PROSITE" id="PS00436">
    <property type="entry name" value="PEROXIDASE_2"/>
    <property type="match status" value="1"/>
</dbReference>
<feature type="binding site" evidence="14">
    <location>
        <position position="71"/>
    </location>
    <ligand>
        <name>Ca(2+)</name>
        <dbReference type="ChEBI" id="CHEBI:29108"/>
        <label>1</label>
    </ligand>
</feature>
<evidence type="ECO:0000256" key="7">
    <source>
        <dbReference type="ARBA" id="ARBA00023002"/>
    </source>
</evidence>
<feature type="binding site" evidence="14">
    <location>
        <position position="75"/>
    </location>
    <ligand>
        <name>Ca(2+)</name>
        <dbReference type="ChEBI" id="CHEBI:29108"/>
        <label>1</label>
    </ligand>
</feature>
<dbReference type="PANTHER" id="PTHR31388">
    <property type="entry name" value="PEROXIDASE 72-RELATED"/>
    <property type="match status" value="1"/>
</dbReference>
<feature type="disulfide bond" evidence="16">
    <location>
        <begin position="120"/>
        <end position="322"/>
    </location>
</feature>
<protein>
    <recommendedName>
        <fullName evidence="17">Peroxidase</fullName>
        <ecNumber evidence="17">1.11.1.7</ecNumber>
    </recommendedName>
</protein>
<evidence type="ECO:0000256" key="4">
    <source>
        <dbReference type="ARBA" id="ARBA00022617"/>
    </source>
</evidence>
<comment type="catalytic activity">
    <reaction evidence="1 17">
        <text>2 a phenolic donor + H2O2 = 2 a phenolic radical donor + 2 H2O</text>
        <dbReference type="Rhea" id="RHEA:56136"/>
        <dbReference type="ChEBI" id="CHEBI:15377"/>
        <dbReference type="ChEBI" id="CHEBI:16240"/>
        <dbReference type="ChEBI" id="CHEBI:139520"/>
        <dbReference type="ChEBI" id="CHEBI:139521"/>
        <dbReference type="EC" id="1.11.1.7"/>
    </reaction>
</comment>
<dbReference type="PROSITE" id="PS00435">
    <property type="entry name" value="PEROXIDASE_1"/>
    <property type="match status" value="1"/>
</dbReference>
<organism evidence="19 20">
    <name type="scientific">Papaver nudicaule</name>
    <name type="common">Iceland poppy</name>
    <dbReference type="NCBI Taxonomy" id="74823"/>
    <lineage>
        <taxon>Eukaryota</taxon>
        <taxon>Viridiplantae</taxon>
        <taxon>Streptophyta</taxon>
        <taxon>Embryophyta</taxon>
        <taxon>Tracheophyta</taxon>
        <taxon>Spermatophyta</taxon>
        <taxon>Magnoliopsida</taxon>
        <taxon>Ranunculales</taxon>
        <taxon>Papaveraceae</taxon>
        <taxon>Papaveroideae</taxon>
        <taxon>Papaver</taxon>
    </lineage>
</organism>
<feature type="disulfide bond" evidence="16">
    <location>
        <begin position="34"/>
        <end position="114"/>
    </location>
</feature>
<gene>
    <name evidence="19" type="ORF">MKW94_013769</name>
</gene>
<dbReference type="CDD" id="cd00693">
    <property type="entry name" value="secretory_peroxidase"/>
    <property type="match status" value="1"/>
</dbReference>
<evidence type="ECO:0000256" key="6">
    <source>
        <dbReference type="ARBA" id="ARBA00022837"/>
    </source>
</evidence>
<dbReference type="EC" id="1.11.1.7" evidence="17"/>
<dbReference type="InterPro" id="IPR002016">
    <property type="entry name" value="Haem_peroxidase"/>
</dbReference>
<evidence type="ECO:0000256" key="3">
    <source>
        <dbReference type="ARBA" id="ARBA00022559"/>
    </source>
</evidence>
<dbReference type="Gene3D" id="1.10.520.10">
    <property type="match status" value="1"/>
</dbReference>
<accession>A0AA42AZS4</accession>
<feature type="binding site" evidence="14">
    <location>
        <position position="66"/>
    </location>
    <ligand>
        <name>Ca(2+)</name>
        <dbReference type="ChEBI" id="CHEBI:29108"/>
        <label>1</label>
    </ligand>
</feature>
<keyword evidence="20" id="KW-1185">Reference proteome</keyword>
<feature type="binding site" evidence="14">
    <location>
        <position position="247"/>
    </location>
    <ligand>
        <name>Ca(2+)</name>
        <dbReference type="ChEBI" id="CHEBI:29108"/>
        <label>2</label>
    </ligand>
</feature>
<feature type="active site" description="Proton acceptor" evidence="12">
    <location>
        <position position="65"/>
    </location>
</feature>
<keyword evidence="6 14" id="KW-0106">Calcium</keyword>
<dbReference type="GO" id="GO:0006979">
    <property type="term" value="P:response to oxidative stress"/>
    <property type="evidence" value="ECO:0007669"/>
    <property type="project" value="UniProtKB-UniRule"/>
</dbReference>
<comment type="cofactor">
    <cofactor evidence="14 17">
        <name>heme b</name>
        <dbReference type="ChEBI" id="CHEBI:60344"/>
    </cofactor>
    <text evidence="14 17">Binds 1 heme b (iron(II)-protoporphyrin IX) group per subunit.</text>
</comment>
<evidence type="ECO:0000256" key="12">
    <source>
        <dbReference type="PIRSR" id="PIRSR600823-1"/>
    </source>
</evidence>
<keyword evidence="17" id="KW-0732">Signal</keyword>
<dbReference type="InterPro" id="IPR019793">
    <property type="entry name" value="Peroxidases_heam-ligand_BS"/>
</dbReference>
<evidence type="ECO:0000256" key="14">
    <source>
        <dbReference type="PIRSR" id="PIRSR600823-3"/>
    </source>
</evidence>
<feature type="domain" description="Plant heme peroxidase family profile" evidence="18">
    <location>
        <begin position="24"/>
        <end position="326"/>
    </location>
</feature>
<evidence type="ECO:0000256" key="16">
    <source>
        <dbReference type="PIRSR" id="PIRSR600823-5"/>
    </source>
</evidence>
<feature type="disulfide bond" evidence="16">
    <location>
        <begin position="67"/>
        <end position="72"/>
    </location>
</feature>
<dbReference type="PRINTS" id="PR00461">
    <property type="entry name" value="PLPEROXIDASE"/>
</dbReference>
<comment type="function">
    <text evidence="17">Removal of H(2)O(2), oxidation of toxic reductants, biosynthesis and degradation of lignin, suberization, auxin catabolism, response to environmental stresses such as wounding, pathogen attack and oxidative stress.</text>
</comment>
<dbReference type="GO" id="GO:0020037">
    <property type="term" value="F:heme binding"/>
    <property type="evidence" value="ECO:0007669"/>
    <property type="project" value="UniProtKB-UniRule"/>
</dbReference>
<feature type="binding site" evidence="14">
    <location>
        <position position="193"/>
    </location>
    <ligand>
        <name>Ca(2+)</name>
        <dbReference type="ChEBI" id="CHEBI:29108"/>
        <label>2</label>
    </ligand>
</feature>
<evidence type="ECO:0000256" key="13">
    <source>
        <dbReference type="PIRSR" id="PIRSR600823-2"/>
    </source>
</evidence>
<feature type="binding site" evidence="14">
    <location>
        <position position="244"/>
    </location>
    <ligand>
        <name>Ca(2+)</name>
        <dbReference type="ChEBI" id="CHEBI:29108"/>
        <label>2</label>
    </ligand>
</feature>
<keyword evidence="3 17" id="KW-0575">Peroxidase</keyword>
<dbReference type="Proteomes" id="UP001177140">
    <property type="component" value="Unassembled WGS sequence"/>
</dbReference>
<feature type="binding site" evidence="14">
    <location>
        <position position="87"/>
    </location>
    <ligand>
        <name>Ca(2+)</name>
        <dbReference type="ChEBI" id="CHEBI:29108"/>
        <label>1</label>
    </ligand>
</feature>
<comment type="caution">
    <text evidence="19">The sequence shown here is derived from an EMBL/GenBank/DDBJ whole genome shotgun (WGS) entry which is preliminary data.</text>
</comment>
<keyword evidence="11 17" id="KW-0376">Hydrogen peroxide</keyword>
<evidence type="ECO:0000256" key="5">
    <source>
        <dbReference type="ARBA" id="ARBA00022723"/>
    </source>
</evidence>
<evidence type="ECO:0000256" key="8">
    <source>
        <dbReference type="ARBA" id="ARBA00023004"/>
    </source>
</evidence>
<evidence type="ECO:0000256" key="2">
    <source>
        <dbReference type="ARBA" id="ARBA00006873"/>
    </source>
</evidence>
<keyword evidence="8 14" id="KW-0408">Iron</keyword>
<keyword evidence="17" id="KW-0964">Secreted</keyword>
<keyword evidence="9 16" id="KW-1015">Disulfide bond</keyword>
<evidence type="ECO:0000259" key="18">
    <source>
        <dbReference type="PROSITE" id="PS50873"/>
    </source>
</evidence>
<dbReference type="InterPro" id="IPR033905">
    <property type="entry name" value="Secretory_peroxidase"/>
</dbReference>
<proteinExistence type="inferred from homology"/>
<dbReference type="InterPro" id="IPR000823">
    <property type="entry name" value="Peroxidase_pln"/>
</dbReference>
<evidence type="ECO:0000256" key="10">
    <source>
        <dbReference type="ARBA" id="ARBA00023180"/>
    </source>
</evidence>
<reference evidence="19" key="1">
    <citation type="submission" date="2022-03" db="EMBL/GenBank/DDBJ databases">
        <title>A functionally conserved STORR gene fusion in Papaver species that diverged 16.8 million years ago.</title>
        <authorList>
            <person name="Catania T."/>
        </authorList>
    </citation>
    <scope>NUCLEOTIDE SEQUENCE</scope>
    <source>
        <strain evidence="19">S-191538</strain>
    </source>
</reference>
<dbReference type="PROSITE" id="PS50873">
    <property type="entry name" value="PEROXIDASE_4"/>
    <property type="match status" value="1"/>
</dbReference>
<dbReference type="InterPro" id="IPR010255">
    <property type="entry name" value="Haem_peroxidase_sf"/>
</dbReference>
<evidence type="ECO:0000313" key="20">
    <source>
        <dbReference type="Proteomes" id="UP001177140"/>
    </source>
</evidence>
<feature type="chain" id="PRO_5041488344" description="Peroxidase" evidence="17">
    <location>
        <begin position="23"/>
        <end position="327"/>
    </location>
</feature>
<keyword evidence="5 14" id="KW-0479">Metal-binding</keyword>
<sequence length="327" mass="36018">MSFSTCLVFFIVLSSFLGSSLAEELRENYYAESCPNVSSIVRGVIEQKLINDTRIGASMLRLHFHDCFVNGCDRSILLEDGETFKSEQTAVPNLNSLWGVKFVNLIKKAVEDACPGVVSCADLLAIAAQTSVSLAGGPEWSVKLGRKDSRTANKTGADSSLPNQSEGLENIRIKFSTLGLDMIDLVALSGAHTFGRAKCKTFDYRLYDFKKTGNPDPTLSSSYLSALRRECPKDVKESTVTNLDSNTSNIFDNTYFKNLQSNQGLLQSDQELFSTDESAVLEIVKSFSRNQTAFFERFAESMIKMGNISPLTGTQGEIRQYCSMVNA</sequence>
<dbReference type="EMBL" id="JAJJMA010278719">
    <property type="protein sequence ID" value="MCL7046212.1"/>
    <property type="molecule type" value="Genomic_DNA"/>
</dbReference>
<keyword evidence="4 17" id="KW-0349">Heme</keyword>
<dbReference type="PRINTS" id="PR00458">
    <property type="entry name" value="PEROXIDASE"/>
</dbReference>
<dbReference type="GO" id="GO:0046872">
    <property type="term" value="F:metal ion binding"/>
    <property type="evidence" value="ECO:0007669"/>
    <property type="project" value="UniProtKB-UniRule"/>
</dbReference>
<dbReference type="Pfam" id="PF00141">
    <property type="entry name" value="peroxidase"/>
    <property type="match status" value="1"/>
</dbReference>
<evidence type="ECO:0000313" key="19">
    <source>
        <dbReference type="EMBL" id="MCL7046212.1"/>
    </source>
</evidence>
<dbReference type="FunFam" id="1.10.420.10:FF:000001">
    <property type="entry name" value="Peroxidase"/>
    <property type="match status" value="1"/>
</dbReference>
<dbReference type="GO" id="GO:0140825">
    <property type="term" value="F:lactoperoxidase activity"/>
    <property type="evidence" value="ECO:0007669"/>
    <property type="project" value="UniProtKB-EC"/>
</dbReference>
<feature type="site" description="Transition state stabilizer" evidence="15">
    <location>
        <position position="61"/>
    </location>
</feature>
<feature type="binding site" evidence="14">
    <location>
        <position position="69"/>
    </location>
    <ligand>
        <name>Ca(2+)</name>
        <dbReference type="ChEBI" id="CHEBI:29108"/>
        <label>1</label>
    </ligand>
</feature>
<name>A0AA42AZS4_PAPNU</name>
<dbReference type="PANTHER" id="PTHR31388:SF270">
    <property type="entry name" value="PEROXIDASE 22-RELATED"/>
    <property type="match status" value="1"/>
</dbReference>
<dbReference type="GO" id="GO:0005576">
    <property type="term" value="C:extracellular region"/>
    <property type="evidence" value="ECO:0007669"/>
    <property type="project" value="UniProtKB-SubCell"/>
</dbReference>
<dbReference type="Gene3D" id="1.10.420.10">
    <property type="entry name" value="Peroxidase, domain 2"/>
    <property type="match status" value="1"/>
</dbReference>
<evidence type="ECO:0000256" key="11">
    <source>
        <dbReference type="ARBA" id="ARBA00023324"/>
    </source>
</evidence>